<dbReference type="EMBL" id="CP063373">
    <property type="protein sequence ID" value="QOV37078.1"/>
    <property type="molecule type" value="Genomic_DNA"/>
</dbReference>
<dbReference type="AlphaFoldDB" id="A0A7M2SNL9"/>
<keyword evidence="2" id="KW-1185">Reference proteome</keyword>
<organism evidence="1 2">
    <name type="scientific">Streptomyces ferrugineus</name>
    <dbReference type="NCBI Taxonomy" id="1413221"/>
    <lineage>
        <taxon>Bacteria</taxon>
        <taxon>Bacillati</taxon>
        <taxon>Actinomycetota</taxon>
        <taxon>Actinomycetes</taxon>
        <taxon>Kitasatosporales</taxon>
        <taxon>Streptomycetaceae</taxon>
        <taxon>Streptomyces</taxon>
    </lineage>
</organism>
<dbReference type="KEGG" id="sfeu:IM697_00990"/>
<dbReference type="RefSeq" id="WP_194043773.1">
    <property type="nucleotide sequence ID" value="NZ_CP063373.1"/>
</dbReference>
<sequence length="289" mass="31492">MSVRVGKPRRIAVMASVLLVAVSGCTEEGGSRGEPSAPPLERYLDLPIAKYSFTPQEIHLISLAERRIATACMRKYGFEYHAEISDSPASYQPGTNRRYGVLNPAVASRYGYHFPDVASSPDTQKLSERENLALNGRPGETTELNGQQVPEGGCLGQAKSELRGKYTYTKGAEVARTIATNSFTESMNSPTVLKATHAWAQCMKEKGFPYGTPLEALGATENSGQEVTKREISVALADIDCKGRTDLVKIWSTEEAKIQNSQIAENEYDLGLLSESHRKILSEARSTAG</sequence>
<evidence type="ECO:0000313" key="2">
    <source>
        <dbReference type="Proteomes" id="UP000594205"/>
    </source>
</evidence>
<dbReference type="PROSITE" id="PS51257">
    <property type="entry name" value="PROKAR_LIPOPROTEIN"/>
    <property type="match status" value="1"/>
</dbReference>
<proteinExistence type="predicted"/>
<evidence type="ECO:0008006" key="3">
    <source>
        <dbReference type="Google" id="ProtNLM"/>
    </source>
</evidence>
<reference evidence="1 2" key="1">
    <citation type="submission" date="2020-10" db="EMBL/GenBank/DDBJ databases">
        <title>Streptomyces ferrugineus complate genome analysis.</title>
        <authorList>
            <person name="Anwar N."/>
        </authorList>
    </citation>
    <scope>NUCLEOTIDE SEQUENCE [LARGE SCALE GENOMIC DNA]</scope>
    <source>
        <strain evidence="1 2">CCTCC AA2014009</strain>
    </source>
</reference>
<evidence type="ECO:0000313" key="1">
    <source>
        <dbReference type="EMBL" id="QOV37078.1"/>
    </source>
</evidence>
<dbReference type="Proteomes" id="UP000594205">
    <property type="component" value="Chromosome"/>
</dbReference>
<protein>
    <recommendedName>
        <fullName evidence="3">Lipoprotein</fullName>
    </recommendedName>
</protein>
<name>A0A7M2SNL9_9ACTN</name>
<gene>
    <name evidence="1" type="ORF">IM697_00990</name>
</gene>
<accession>A0A7M2SNL9</accession>